<keyword evidence="5" id="KW-0677">Repeat</keyword>
<keyword evidence="10" id="KW-0812">Transmembrane</keyword>
<dbReference type="Gene3D" id="2.10.25.10">
    <property type="entry name" value="Laminin"/>
    <property type="match status" value="1"/>
</dbReference>
<protein>
    <recommendedName>
        <fullName evidence="15">Fibrinogen C-terminal domain-containing protein</fullName>
    </recommendedName>
</protein>
<feature type="non-terminal residue" evidence="13">
    <location>
        <position position="221"/>
    </location>
</feature>
<feature type="domain" description="Fibrinogen C-terminal" evidence="12">
    <location>
        <begin position="162"/>
        <end position="221"/>
    </location>
</feature>
<dbReference type="GO" id="GO:0071944">
    <property type="term" value="C:cell periphery"/>
    <property type="evidence" value="ECO:0007669"/>
    <property type="project" value="UniProtKB-ARBA"/>
</dbReference>
<dbReference type="AlphaFoldDB" id="A0A3M6UCJ2"/>
<comment type="subcellular location">
    <subcellularLocation>
        <location evidence="1">Secreted</location>
    </subcellularLocation>
</comment>
<dbReference type="PROSITE" id="PS01186">
    <property type="entry name" value="EGF_2"/>
    <property type="match status" value="1"/>
</dbReference>
<dbReference type="EMBL" id="RCHS01001803">
    <property type="protein sequence ID" value="RMX51355.1"/>
    <property type="molecule type" value="Genomic_DNA"/>
</dbReference>
<organism evidence="13 14">
    <name type="scientific">Pocillopora damicornis</name>
    <name type="common">Cauliflower coral</name>
    <name type="synonym">Millepora damicornis</name>
    <dbReference type="NCBI Taxonomy" id="46731"/>
    <lineage>
        <taxon>Eukaryota</taxon>
        <taxon>Metazoa</taxon>
        <taxon>Cnidaria</taxon>
        <taxon>Anthozoa</taxon>
        <taxon>Hexacorallia</taxon>
        <taxon>Scleractinia</taxon>
        <taxon>Astrocoeniina</taxon>
        <taxon>Pocilloporidae</taxon>
        <taxon>Pocillopora</taxon>
    </lineage>
</organism>
<keyword evidence="7 9" id="KW-1015">Disulfide bond</keyword>
<evidence type="ECO:0000256" key="8">
    <source>
        <dbReference type="ARBA" id="ARBA00023180"/>
    </source>
</evidence>
<dbReference type="SUPFAM" id="SSF57196">
    <property type="entry name" value="EGF/Laminin"/>
    <property type="match status" value="1"/>
</dbReference>
<keyword evidence="6" id="KW-0175">Coiled coil</keyword>
<dbReference type="FunFam" id="2.10.25.10:FF:000185">
    <property type="entry name" value="basement membrane-specific heparan sulfate proteoglycan core protein-like"/>
    <property type="match status" value="1"/>
</dbReference>
<feature type="transmembrane region" description="Helical" evidence="10">
    <location>
        <begin position="12"/>
        <end position="34"/>
    </location>
</feature>
<dbReference type="InterPro" id="IPR037579">
    <property type="entry name" value="FIB_ANG-like"/>
</dbReference>
<dbReference type="InterPro" id="IPR002181">
    <property type="entry name" value="Fibrinogen_a/b/g_C_dom"/>
</dbReference>
<gene>
    <name evidence="13" type="ORF">pdam_00011386</name>
</gene>
<evidence type="ECO:0000256" key="7">
    <source>
        <dbReference type="ARBA" id="ARBA00023157"/>
    </source>
</evidence>
<dbReference type="Pfam" id="PF00147">
    <property type="entry name" value="Fibrinogen_C"/>
    <property type="match status" value="1"/>
</dbReference>
<keyword evidence="2" id="KW-0964">Secreted</keyword>
<dbReference type="GO" id="GO:0005577">
    <property type="term" value="C:fibrinogen complex"/>
    <property type="evidence" value="ECO:0007669"/>
    <property type="project" value="TreeGrafter"/>
</dbReference>
<evidence type="ECO:0008006" key="15">
    <source>
        <dbReference type="Google" id="ProtNLM"/>
    </source>
</evidence>
<feature type="non-terminal residue" evidence="13">
    <location>
        <position position="1"/>
    </location>
</feature>
<feature type="disulfide bond" evidence="9">
    <location>
        <begin position="135"/>
        <end position="152"/>
    </location>
</feature>
<evidence type="ECO:0000256" key="6">
    <source>
        <dbReference type="ARBA" id="ARBA00023054"/>
    </source>
</evidence>
<evidence type="ECO:0000313" key="13">
    <source>
        <dbReference type="EMBL" id="RMX51355.1"/>
    </source>
</evidence>
<keyword evidence="10" id="KW-1133">Transmembrane helix</keyword>
<sequence length="221" mass="24789">FKFDESSKNLLYLYVLLANTLISCCCSAEFWYFWLSVPSTDDEFRSIVFKESVTNTAMRNHVIRSTEVTNEGSCRVMCYMEPNCVSINVGHLEGGKLICELNNATDEDQFVKFLENKPSFTYSAIIENPCSNNPCANSGTCQAGFTSKGFRCLCRPGFTGENCQFKVKRNCAEIYKSGQTTDGVYTIKPDNMSIFEVFCDQTTAGGGWTVFQKRLDGSVDF</sequence>
<comment type="caution">
    <text evidence="9">Lacks conserved residue(s) required for the propagation of feature annotation.</text>
</comment>
<evidence type="ECO:0000256" key="5">
    <source>
        <dbReference type="ARBA" id="ARBA00022737"/>
    </source>
</evidence>
<dbReference type="OrthoDB" id="5967277at2759"/>
<feature type="domain" description="EGF-like" evidence="11">
    <location>
        <begin position="126"/>
        <end position="164"/>
    </location>
</feature>
<dbReference type="PANTHER" id="PTHR47221:SF6">
    <property type="entry name" value="FIBRINOGEN ALPHA CHAIN"/>
    <property type="match status" value="1"/>
</dbReference>
<evidence type="ECO:0000313" key="14">
    <source>
        <dbReference type="Proteomes" id="UP000275408"/>
    </source>
</evidence>
<dbReference type="NCBIfam" id="NF040941">
    <property type="entry name" value="GGGWT_bact"/>
    <property type="match status" value="1"/>
</dbReference>
<evidence type="ECO:0000256" key="3">
    <source>
        <dbReference type="ARBA" id="ARBA00022536"/>
    </source>
</evidence>
<evidence type="ECO:0000259" key="12">
    <source>
        <dbReference type="PROSITE" id="PS51406"/>
    </source>
</evidence>
<proteinExistence type="predicted"/>
<dbReference type="InterPro" id="IPR000742">
    <property type="entry name" value="EGF"/>
</dbReference>
<evidence type="ECO:0000256" key="10">
    <source>
        <dbReference type="SAM" id="Phobius"/>
    </source>
</evidence>
<dbReference type="InterPro" id="IPR014716">
    <property type="entry name" value="Fibrinogen_a/b/g_C_1"/>
</dbReference>
<evidence type="ECO:0000256" key="2">
    <source>
        <dbReference type="ARBA" id="ARBA00022525"/>
    </source>
</evidence>
<evidence type="ECO:0000259" key="11">
    <source>
        <dbReference type="PROSITE" id="PS50026"/>
    </source>
</evidence>
<keyword evidence="4" id="KW-0732">Signal</keyword>
<dbReference type="Pfam" id="PF00008">
    <property type="entry name" value="EGF"/>
    <property type="match status" value="1"/>
</dbReference>
<dbReference type="Proteomes" id="UP000275408">
    <property type="component" value="Unassembled WGS sequence"/>
</dbReference>
<dbReference type="SUPFAM" id="SSF56496">
    <property type="entry name" value="Fibrinogen C-terminal domain-like"/>
    <property type="match status" value="1"/>
</dbReference>
<reference evidence="13 14" key="1">
    <citation type="journal article" date="2018" name="Sci. Rep.">
        <title>Comparative analysis of the Pocillopora damicornis genome highlights role of immune system in coral evolution.</title>
        <authorList>
            <person name="Cunning R."/>
            <person name="Bay R.A."/>
            <person name="Gillette P."/>
            <person name="Baker A.C."/>
            <person name="Traylor-Knowles N."/>
        </authorList>
    </citation>
    <scope>NUCLEOTIDE SEQUENCE [LARGE SCALE GENOMIC DNA]</scope>
    <source>
        <strain evidence="13">RSMAS</strain>
        <tissue evidence="13">Whole animal</tissue>
    </source>
</reference>
<evidence type="ECO:0000256" key="1">
    <source>
        <dbReference type="ARBA" id="ARBA00004613"/>
    </source>
</evidence>
<keyword evidence="14" id="KW-1185">Reference proteome</keyword>
<dbReference type="PROSITE" id="PS51406">
    <property type="entry name" value="FIBRINOGEN_C_2"/>
    <property type="match status" value="1"/>
</dbReference>
<keyword evidence="8" id="KW-0325">Glycoprotein</keyword>
<dbReference type="Gene3D" id="3.90.215.10">
    <property type="entry name" value="Gamma Fibrinogen, chain A, domain 1"/>
    <property type="match status" value="1"/>
</dbReference>
<dbReference type="InterPro" id="IPR036056">
    <property type="entry name" value="Fibrinogen-like_C"/>
</dbReference>
<dbReference type="GO" id="GO:0030674">
    <property type="term" value="F:protein-macromolecule adaptor activity"/>
    <property type="evidence" value="ECO:0007669"/>
    <property type="project" value="TreeGrafter"/>
</dbReference>
<comment type="caution">
    <text evidence="13">The sequence shown here is derived from an EMBL/GenBank/DDBJ whole genome shotgun (WGS) entry which is preliminary data.</text>
</comment>
<feature type="disulfide bond" evidence="9">
    <location>
        <begin position="154"/>
        <end position="163"/>
    </location>
</feature>
<evidence type="ECO:0000256" key="9">
    <source>
        <dbReference type="PROSITE-ProRule" id="PRU00076"/>
    </source>
</evidence>
<dbReference type="PROSITE" id="PS50026">
    <property type="entry name" value="EGF_3"/>
    <property type="match status" value="1"/>
</dbReference>
<dbReference type="PROSITE" id="PS00022">
    <property type="entry name" value="EGF_1"/>
    <property type="match status" value="1"/>
</dbReference>
<dbReference type="PANTHER" id="PTHR47221">
    <property type="entry name" value="FIBRINOGEN ALPHA CHAIN"/>
    <property type="match status" value="1"/>
</dbReference>
<name>A0A3M6UCJ2_POCDA</name>
<keyword evidence="10" id="KW-0472">Membrane</keyword>
<dbReference type="GO" id="GO:0034116">
    <property type="term" value="P:positive regulation of heterotypic cell-cell adhesion"/>
    <property type="evidence" value="ECO:0007669"/>
    <property type="project" value="TreeGrafter"/>
</dbReference>
<dbReference type="CDD" id="cd00054">
    <property type="entry name" value="EGF_CA"/>
    <property type="match status" value="1"/>
</dbReference>
<keyword evidence="3 9" id="KW-0245">EGF-like domain</keyword>
<evidence type="ECO:0000256" key="4">
    <source>
        <dbReference type="ARBA" id="ARBA00022729"/>
    </source>
</evidence>
<dbReference type="SMART" id="SM00181">
    <property type="entry name" value="EGF"/>
    <property type="match status" value="1"/>
</dbReference>
<accession>A0A3M6UCJ2</accession>
<dbReference type="GO" id="GO:0005201">
    <property type="term" value="F:extracellular matrix structural constituent"/>
    <property type="evidence" value="ECO:0007669"/>
    <property type="project" value="TreeGrafter"/>
</dbReference>